<evidence type="ECO:0000256" key="1">
    <source>
        <dbReference type="SAM" id="MobiDB-lite"/>
    </source>
</evidence>
<dbReference type="PANTHER" id="PTHR37256">
    <property type="entry name" value="E1A-BINDING PROTEIN P400-LIKE"/>
    <property type="match status" value="1"/>
</dbReference>
<dbReference type="EMBL" id="JANJYJ010000002">
    <property type="protein sequence ID" value="KAK3227429.1"/>
    <property type="molecule type" value="Genomic_DNA"/>
</dbReference>
<dbReference type="Proteomes" id="UP001281410">
    <property type="component" value="Unassembled WGS sequence"/>
</dbReference>
<feature type="region of interest" description="Disordered" evidence="1">
    <location>
        <begin position="13"/>
        <end position="40"/>
    </location>
</feature>
<keyword evidence="3" id="KW-1185">Reference proteome</keyword>
<reference evidence="2" key="1">
    <citation type="journal article" date="2023" name="Plant J.">
        <title>Genome sequences and population genomics provide insights into the demographic history, inbreeding, and mutation load of two 'living fossil' tree species of Dipteronia.</title>
        <authorList>
            <person name="Feng Y."/>
            <person name="Comes H.P."/>
            <person name="Chen J."/>
            <person name="Zhu S."/>
            <person name="Lu R."/>
            <person name="Zhang X."/>
            <person name="Li P."/>
            <person name="Qiu J."/>
            <person name="Olsen K.M."/>
            <person name="Qiu Y."/>
        </authorList>
    </citation>
    <scope>NUCLEOTIDE SEQUENCE</scope>
    <source>
        <strain evidence="2">NBL</strain>
    </source>
</reference>
<feature type="region of interest" description="Disordered" evidence="1">
    <location>
        <begin position="141"/>
        <end position="173"/>
    </location>
</feature>
<dbReference type="PANTHER" id="PTHR37256:SF3">
    <property type="entry name" value="FORMIN-F-LIKE"/>
    <property type="match status" value="1"/>
</dbReference>
<comment type="caution">
    <text evidence="2">The sequence shown here is derived from an EMBL/GenBank/DDBJ whole genome shotgun (WGS) entry which is preliminary data.</text>
</comment>
<accession>A0AAE0B1A0</accession>
<sequence>MAQARREIVHALHLHRSSSSRTSTSTSTSSSSSSSSSATILESMPIPGPIWSTTQPSIPVAAPVVVPVAATMEGFEFEWGSSENQASSYTWWLGFLKALDSKNNNNNNNIVDQNYSKYPCLERIHHLMGGGHNLCDVDHQAPDSVDATHDDQQNSSPDQWLMFPTNDDDHQNY</sequence>
<organism evidence="2 3">
    <name type="scientific">Dipteronia sinensis</name>
    <dbReference type="NCBI Taxonomy" id="43782"/>
    <lineage>
        <taxon>Eukaryota</taxon>
        <taxon>Viridiplantae</taxon>
        <taxon>Streptophyta</taxon>
        <taxon>Embryophyta</taxon>
        <taxon>Tracheophyta</taxon>
        <taxon>Spermatophyta</taxon>
        <taxon>Magnoliopsida</taxon>
        <taxon>eudicotyledons</taxon>
        <taxon>Gunneridae</taxon>
        <taxon>Pentapetalae</taxon>
        <taxon>rosids</taxon>
        <taxon>malvids</taxon>
        <taxon>Sapindales</taxon>
        <taxon>Sapindaceae</taxon>
        <taxon>Hippocastanoideae</taxon>
        <taxon>Acereae</taxon>
        <taxon>Dipteronia</taxon>
    </lineage>
</organism>
<evidence type="ECO:0000313" key="3">
    <source>
        <dbReference type="Proteomes" id="UP001281410"/>
    </source>
</evidence>
<feature type="compositionally biased region" description="Basic and acidic residues" evidence="1">
    <location>
        <begin position="141"/>
        <end position="152"/>
    </location>
</feature>
<feature type="compositionally biased region" description="Low complexity" evidence="1">
    <location>
        <begin position="19"/>
        <end position="37"/>
    </location>
</feature>
<protein>
    <submittedName>
        <fullName evidence="2">Uncharacterized protein</fullName>
    </submittedName>
</protein>
<dbReference type="AlphaFoldDB" id="A0AAE0B1A0"/>
<name>A0AAE0B1A0_9ROSI</name>
<gene>
    <name evidence="2" type="ORF">Dsin_007291</name>
</gene>
<evidence type="ECO:0000313" key="2">
    <source>
        <dbReference type="EMBL" id="KAK3227429.1"/>
    </source>
</evidence>
<proteinExistence type="predicted"/>